<dbReference type="InterPro" id="IPR002018">
    <property type="entry name" value="CarbesteraseB"/>
</dbReference>
<comment type="similarity">
    <text evidence="1 3">Belongs to the type-B carboxylesterase/lipase family.</text>
</comment>
<dbReference type="GO" id="GO:0005886">
    <property type="term" value="C:plasma membrane"/>
    <property type="evidence" value="ECO:0007669"/>
    <property type="project" value="TreeGrafter"/>
</dbReference>
<keyword evidence="2 3" id="KW-0378">Hydrolase</keyword>
<dbReference type="InterPro" id="IPR029058">
    <property type="entry name" value="AB_hydrolase_fold"/>
</dbReference>
<dbReference type="GO" id="GO:0003990">
    <property type="term" value="F:acetylcholinesterase activity"/>
    <property type="evidence" value="ECO:0007669"/>
    <property type="project" value="TreeGrafter"/>
</dbReference>
<dbReference type="InterPro" id="IPR050654">
    <property type="entry name" value="AChE-related_enzymes"/>
</dbReference>
<dbReference type="OrthoDB" id="9775851at2"/>
<reference evidence="5 6" key="1">
    <citation type="submission" date="2018-04" db="EMBL/GenBank/DDBJ databases">
        <title>Novel species isolated from glacier.</title>
        <authorList>
            <person name="Liu Q."/>
            <person name="Xin Y.-H."/>
        </authorList>
    </citation>
    <scope>NUCLEOTIDE SEQUENCE [LARGE SCALE GENOMIC DNA]</scope>
    <source>
        <strain evidence="5 6">GT1R17</strain>
    </source>
</reference>
<dbReference type="Gene3D" id="3.40.50.1820">
    <property type="entry name" value="alpha/beta hydrolase"/>
    <property type="match status" value="1"/>
</dbReference>
<keyword evidence="6" id="KW-1185">Reference proteome</keyword>
<evidence type="ECO:0000256" key="3">
    <source>
        <dbReference type="RuleBase" id="RU361235"/>
    </source>
</evidence>
<feature type="chain" id="PRO_5015375901" description="Carboxylic ester hydrolase" evidence="3">
    <location>
        <begin position="27"/>
        <end position="561"/>
    </location>
</feature>
<dbReference type="InterPro" id="IPR019826">
    <property type="entry name" value="Carboxylesterase_B_AS"/>
</dbReference>
<dbReference type="InterPro" id="IPR019819">
    <property type="entry name" value="Carboxylesterase_B_CS"/>
</dbReference>
<organism evidence="5 6">
    <name type="scientific">Stenotrophobium rhamnosiphilum</name>
    <dbReference type="NCBI Taxonomy" id="2029166"/>
    <lineage>
        <taxon>Bacteria</taxon>
        <taxon>Pseudomonadati</taxon>
        <taxon>Pseudomonadota</taxon>
        <taxon>Gammaproteobacteria</taxon>
        <taxon>Nevskiales</taxon>
        <taxon>Nevskiaceae</taxon>
        <taxon>Stenotrophobium</taxon>
    </lineage>
</organism>
<evidence type="ECO:0000259" key="4">
    <source>
        <dbReference type="Pfam" id="PF00135"/>
    </source>
</evidence>
<sequence>MSRIQSLTKAAVFVAMNIVLASSSFANELSASAADASLLTARTTLGPLRGTQATGGSGIRWLGIPYAKPPIGDLRWKAPEPHQPWTDVRSADVFGSPCAQLGSIYGPPPDGKVWGASNVEAFDKPVGSEDCLTLNVWKPNHSASRLPVIVFVHGGSNIAGYSGDPVYEGEKLAAATGSVVVTVNYRLGIFGWMTHPAFQSDDAKSSSGNFGTLDILLALRFIQSNAAAFGGDPANVTLMGQSAGAINVYSVMGSPLGAGLFQKAIILSGIIVSTPREKGYEFSRKFATQLVMDDGLAKSKDAAKEYLENKNASELKAYLKSKTTAQLLTAQGQDPALRRVPTCFGDGAVIPADLNDVFEKGQFNRVPTIVGMTRDEAKLFTANVMKVSDAERFTLMLKTDSDAAPTLKLKDLVTPYLLPALGSGFYDAYAWLILKAAEHQANAAITTMARHEPKVFAYRFDWNQGPEPWRTLYGAGHAIDLAFVFGNFSNNFFSMDFSKRNSAGREALSKIMMRTIGAFVRSGDPNNPELTATWDAWSPSEGKTKKFVFNATDQEVDLSVR</sequence>
<comment type="caution">
    <text evidence="5">The sequence shown here is derived from an EMBL/GenBank/DDBJ whole genome shotgun (WGS) entry which is preliminary data.</text>
</comment>
<evidence type="ECO:0000256" key="2">
    <source>
        <dbReference type="ARBA" id="ARBA00022801"/>
    </source>
</evidence>
<dbReference type="RefSeq" id="WP_107938813.1">
    <property type="nucleotide sequence ID" value="NZ_QANS01000001.1"/>
</dbReference>
<dbReference type="SUPFAM" id="SSF53474">
    <property type="entry name" value="alpha/beta-Hydrolases"/>
    <property type="match status" value="1"/>
</dbReference>
<accession>A0A2T5MKJ9</accession>
<dbReference type="PROSITE" id="PS00122">
    <property type="entry name" value="CARBOXYLESTERASE_B_1"/>
    <property type="match status" value="1"/>
</dbReference>
<feature type="domain" description="Carboxylesterase type B" evidence="4">
    <location>
        <begin position="41"/>
        <end position="546"/>
    </location>
</feature>
<dbReference type="PANTHER" id="PTHR43918">
    <property type="entry name" value="ACETYLCHOLINESTERASE"/>
    <property type="match status" value="1"/>
</dbReference>
<dbReference type="PROSITE" id="PS00941">
    <property type="entry name" value="CARBOXYLESTERASE_B_2"/>
    <property type="match status" value="1"/>
</dbReference>
<protein>
    <recommendedName>
        <fullName evidence="3">Carboxylic ester hydrolase</fullName>
        <ecNumber evidence="3">3.1.1.-</ecNumber>
    </recommendedName>
</protein>
<dbReference type="GO" id="GO:0019695">
    <property type="term" value="P:choline metabolic process"/>
    <property type="evidence" value="ECO:0007669"/>
    <property type="project" value="TreeGrafter"/>
</dbReference>
<proteinExistence type="inferred from homology"/>
<dbReference type="GO" id="GO:0005615">
    <property type="term" value="C:extracellular space"/>
    <property type="evidence" value="ECO:0007669"/>
    <property type="project" value="TreeGrafter"/>
</dbReference>
<dbReference type="Proteomes" id="UP000244248">
    <property type="component" value="Unassembled WGS sequence"/>
</dbReference>
<gene>
    <name evidence="5" type="ORF">CJD38_03095</name>
</gene>
<feature type="signal peptide" evidence="3">
    <location>
        <begin position="1"/>
        <end position="26"/>
    </location>
</feature>
<dbReference type="EC" id="3.1.1.-" evidence="3"/>
<dbReference type="PANTHER" id="PTHR43918:SF4">
    <property type="entry name" value="CARBOXYLIC ESTER HYDROLASE"/>
    <property type="match status" value="1"/>
</dbReference>
<keyword evidence="3" id="KW-0732">Signal</keyword>
<name>A0A2T5MKJ9_9GAMM</name>
<dbReference type="AlphaFoldDB" id="A0A2T5MKJ9"/>
<dbReference type="Pfam" id="PF00135">
    <property type="entry name" value="COesterase"/>
    <property type="match status" value="1"/>
</dbReference>
<evidence type="ECO:0000256" key="1">
    <source>
        <dbReference type="ARBA" id="ARBA00005964"/>
    </source>
</evidence>
<dbReference type="GO" id="GO:0006581">
    <property type="term" value="P:acetylcholine catabolic process"/>
    <property type="evidence" value="ECO:0007669"/>
    <property type="project" value="TreeGrafter"/>
</dbReference>
<evidence type="ECO:0000313" key="6">
    <source>
        <dbReference type="Proteomes" id="UP000244248"/>
    </source>
</evidence>
<dbReference type="EMBL" id="QANS01000001">
    <property type="protein sequence ID" value="PTU33106.1"/>
    <property type="molecule type" value="Genomic_DNA"/>
</dbReference>
<evidence type="ECO:0000313" key="5">
    <source>
        <dbReference type="EMBL" id="PTU33106.1"/>
    </source>
</evidence>